<feature type="region of interest" description="Disordered" evidence="1">
    <location>
        <begin position="29"/>
        <end position="90"/>
    </location>
</feature>
<evidence type="ECO:0000256" key="1">
    <source>
        <dbReference type="SAM" id="MobiDB-lite"/>
    </source>
</evidence>
<comment type="caution">
    <text evidence="2">The sequence shown here is derived from an EMBL/GenBank/DDBJ whole genome shotgun (WGS) entry which is preliminary data.</text>
</comment>
<dbReference type="Proteomes" id="UP000314294">
    <property type="component" value="Unassembled WGS sequence"/>
</dbReference>
<dbReference type="EMBL" id="SRLO01007623">
    <property type="protein sequence ID" value="TNN27870.1"/>
    <property type="molecule type" value="Genomic_DNA"/>
</dbReference>
<sequence length="90" mass="9411">MFQETFEDSFIILVASRASFRSHSPLWSSSALLGRNQPGCDASSSAKRQRSPPQRHAGTRSPRAGRGALGGPVWAALIPGGDSSRGGGAM</sequence>
<evidence type="ECO:0000313" key="3">
    <source>
        <dbReference type="Proteomes" id="UP000314294"/>
    </source>
</evidence>
<gene>
    <name evidence="2" type="ORF">EYF80_061982</name>
</gene>
<organism evidence="2 3">
    <name type="scientific">Liparis tanakae</name>
    <name type="common">Tanaka's snailfish</name>
    <dbReference type="NCBI Taxonomy" id="230148"/>
    <lineage>
        <taxon>Eukaryota</taxon>
        <taxon>Metazoa</taxon>
        <taxon>Chordata</taxon>
        <taxon>Craniata</taxon>
        <taxon>Vertebrata</taxon>
        <taxon>Euteleostomi</taxon>
        <taxon>Actinopterygii</taxon>
        <taxon>Neopterygii</taxon>
        <taxon>Teleostei</taxon>
        <taxon>Neoteleostei</taxon>
        <taxon>Acanthomorphata</taxon>
        <taxon>Eupercaria</taxon>
        <taxon>Perciformes</taxon>
        <taxon>Cottioidei</taxon>
        <taxon>Cottales</taxon>
        <taxon>Liparidae</taxon>
        <taxon>Liparis</taxon>
    </lineage>
</organism>
<dbReference type="AlphaFoldDB" id="A0A4Z2EH45"/>
<protein>
    <submittedName>
        <fullName evidence="2">Uncharacterized protein</fullName>
    </submittedName>
</protein>
<proteinExistence type="predicted"/>
<reference evidence="2 3" key="1">
    <citation type="submission" date="2019-03" db="EMBL/GenBank/DDBJ databases">
        <title>First draft genome of Liparis tanakae, snailfish: a comprehensive survey of snailfish specific genes.</title>
        <authorList>
            <person name="Kim W."/>
            <person name="Song I."/>
            <person name="Jeong J.-H."/>
            <person name="Kim D."/>
            <person name="Kim S."/>
            <person name="Ryu S."/>
            <person name="Song J.Y."/>
            <person name="Lee S.K."/>
        </authorList>
    </citation>
    <scope>NUCLEOTIDE SEQUENCE [LARGE SCALE GENOMIC DNA]</scope>
    <source>
        <tissue evidence="2">Muscle</tissue>
    </source>
</reference>
<accession>A0A4Z2EH45</accession>
<keyword evidence="3" id="KW-1185">Reference proteome</keyword>
<name>A0A4Z2EH45_9TELE</name>
<evidence type="ECO:0000313" key="2">
    <source>
        <dbReference type="EMBL" id="TNN27870.1"/>
    </source>
</evidence>